<reference evidence="1 2" key="1">
    <citation type="journal article" date="2018" name="Appl. Microbiol. Biotechnol.">
        <title>Co-cultivation of the strictly anaerobic methanogen Methanosarcina barkeri with aerobic methanotrophs in an oxygen-limited membrane bioreactor.</title>
        <authorList>
            <person name="In 't Zandt M.H."/>
            <person name="van den Bosch T.J.M."/>
            <person name="Rijkers R."/>
            <person name="van Kessel M.A.H.J."/>
            <person name="Jetten M.S.M."/>
            <person name="Welte C.U."/>
        </authorList>
    </citation>
    <scope>NUCLEOTIDE SEQUENCE [LARGE SCALE GENOMIC DNA]</scope>
    <source>
        <strain evidence="1 2">DSM 17706</strain>
    </source>
</reference>
<organism evidence="1 2">
    <name type="scientific">Methylosinus sporium</name>
    <dbReference type="NCBI Taxonomy" id="428"/>
    <lineage>
        <taxon>Bacteria</taxon>
        <taxon>Pseudomonadati</taxon>
        <taxon>Pseudomonadota</taxon>
        <taxon>Alphaproteobacteria</taxon>
        <taxon>Hyphomicrobiales</taxon>
        <taxon>Methylocystaceae</taxon>
        <taxon>Methylosinus</taxon>
    </lineage>
</organism>
<keyword evidence="2" id="KW-1185">Reference proteome</keyword>
<sequence>MRRNRLLLAPDSGLEEKQVALAVAAPSRRLRSQSGMKRESAEILFRMRRTKTNMSGRLKGP</sequence>
<protein>
    <submittedName>
        <fullName evidence="1">Uncharacterized protein</fullName>
    </submittedName>
</protein>
<evidence type="ECO:0000313" key="2">
    <source>
        <dbReference type="Proteomes" id="UP000245137"/>
    </source>
</evidence>
<accession>A0A2U1SNC4</accession>
<evidence type="ECO:0000313" key="1">
    <source>
        <dbReference type="EMBL" id="PWB93122.1"/>
    </source>
</evidence>
<gene>
    <name evidence="1" type="ORF">C5689_14815</name>
</gene>
<dbReference type="EMBL" id="PUIV01000028">
    <property type="protein sequence ID" value="PWB93122.1"/>
    <property type="molecule type" value="Genomic_DNA"/>
</dbReference>
<comment type="caution">
    <text evidence="1">The sequence shown here is derived from an EMBL/GenBank/DDBJ whole genome shotgun (WGS) entry which is preliminary data.</text>
</comment>
<dbReference type="AlphaFoldDB" id="A0A2U1SNC4"/>
<dbReference type="Proteomes" id="UP000245137">
    <property type="component" value="Unassembled WGS sequence"/>
</dbReference>
<proteinExistence type="predicted"/>
<name>A0A2U1SNC4_METSR</name>